<reference evidence="3" key="1">
    <citation type="submission" date="2018-04" db="EMBL/GenBank/DDBJ databases">
        <title>Transcriptome of Schizaphis graminum biotype I.</title>
        <authorList>
            <person name="Scully E.D."/>
            <person name="Geib S.M."/>
            <person name="Palmer N.A."/>
            <person name="Koch K."/>
            <person name="Bradshaw J."/>
            <person name="Heng-Moss T."/>
            <person name="Sarath G."/>
        </authorList>
    </citation>
    <scope>NUCLEOTIDE SEQUENCE</scope>
</reference>
<dbReference type="InterPro" id="IPR012340">
    <property type="entry name" value="NA-bd_OB-fold"/>
</dbReference>
<dbReference type="AlphaFoldDB" id="A0A2S2P615"/>
<organism evidence="3">
    <name type="scientific">Schizaphis graminum</name>
    <name type="common">Green bug aphid</name>
    <dbReference type="NCBI Taxonomy" id="13262"/>
    <lineage>
        <taxon>Eukaryota</taxon>
        <taxon>Metazoa</taxon>
        <taxon>Ecdysozoa</taxon>
        <taxon>Arthropoda</taxon>
        <taxon>Hexapoda</taxon>
        <taxon>Insecta</taxon>
        <taxon>Pterygota</taxon>
        <taxon>Neoptera</taxon>
        <taxon>Paraneoptera</taxon>
        <taxon>Hemiptera</taxon>
        <taxon>Sternorrhyncha</taxon>
        <taxon>Aphidomorpha</taxon>
        <taxon>Aphidoidea</taxon>
        <taxon>Aphididae</taxon>
        <taxon>Aphidini</taxon>
        <taxon>Schizaphis</taxon>
    </lineage>
</organism>
<dbReference type="Gene3D" id="2.40.50.140">
    <property type="entry name" value="Nucleic acid-binding proteins"/>
    <property type="match status" value="2"/>
</dbReference>
<accession>A0A2S2P615</accession>
<gene>
    <name evidence="3" type="primary">RFA1_0</name>
    <name evidence="3" type="ORF">g.39102</name>
</gene>
<name>A0A2S2P615_SCHGA</name>
<dbReference type="SUPFAM" id="SSF50249">
    <property type="entry name" value="Nucleic acid-binding proteins"/>
    <property type="match status" value="2"/>
</dbReference>
<feature type="domain" description="Replication protein A OB" evidence="2">
    <location>
        <begin position="48"/>
        <end position="142"/>
    </location>
</feature>
<proteinExistence type="predicted"/>
<dbReference type="Pfam" id="PF16900">
    <property type="entry name" value="REPA_OB_2"/>
    <property type="match status" value="2"/>
</dbReference>
<evidence type="ECO:0000256" key="1">
    <source>
        <dbReference type="ARBA" id="ARBA00023125"/>
    </source>
</evidence>
<dbReference type="GO" id="GO:0003677">
    <property type="term" value="F:DNA binding"/>
    <property type="evidence" value="ECO:0007669"/>
    <property type="project" value="UniProtKB-KW"/>
</dbReference>
<keyword evidence="1" id="KW-0238">DNA-binding</keyword>
<evidence type="ECO:0000259" key="2">
    <source>
        <dbReference type="Pfam" id="PF16900"/>
    </source>
</evidence>
<sequence length="256" mass="29788">MGKVQTSKTAKGAILKRKEIVIIDDTKSKVKKFDLIEFGFKFVKFNMIYNKEKNTNIDVIAKIGQIKETENITSVHGDNYEKKEIILINENNRNITLNLWNEKIKLFKEKKEDIIAIKNAKIGEYNHIKNLSLINSSRISINPGVPEATKIREECQEQNQDTELDKTMYTKIEKILNLVNQTIINVIAVIEYIGDTDTVFAKDRREFKKREIKLIDNSDEITLTLWNENAENFIAEKDTKIKIEKRELTNIKVKNI</sequence>
<feature type="domain" description="Replication protein A OB" evidence="2">
    <location>
        <begin position="172"/>
        <end position="240"/>
    </location>
</feature>
<dbReference type="EMBL" id="GGMR01012274">
    <property type="protein sequence ID" value="MBY24893.1"/>
    <property type="molecule type" value="Transcribed_RNA"/>
</dbReference>
<dbReference type="CDD" id="cd04475">
    <property type="entry name" value="RPA1_DBD_B"/>
    <property type="match status" value="1"/>
</dbReference>
<dbReference type="InterPro" id="IPR031657">
    <property type="entry name" value="REPA_OB_2"/>
</dbReference>
<evidence type="ECO:0000313" key="3">
    <source>
        <dbReference type="EMBL" id="MBY24893.1"/>
    </source>
</evidence>
<protein>
    <submittedName>
        <fullName evidence="3">Replication factor A protein 1</fullName>
    </submittedName>
</protein>